<organism evidence="1 2">
    <name type="scientific">Araneus ventricosus</name>
    <name type="common">Orbweaver spider</name>
    <name type="synonym">Epeira ventricosa</name>
    <dbReference type="NCBI Taxonomy" id="182803"/>
    <lineage>
        <taxon>Eukaryota</taxon>
        <taxon>Metazoa</taxon>
        <taxon>Ecdysozoa</taxon>
        <taxon>Arthropoda</taxon>
        <taxon>Chelicerata</taxon>
        <taxon>Arachnida</taxon>
        <taxon>Araneae</taxon>
        <taxon>Araneomorphae</taxon>
        <taxon>Entelegynae</taxon>
        <taxon>Araneoidea</taxon>
        <taxon>Araneidae</taxon>
        <taxon>Araneus</taxon>
    </lineage>
</organism>
<sequence>MRGKSSLRYLEPDARRVNLLSVAEEYSGNQEAQVTRTIALVQINNASRQHIIKNEMNRLFNKAQLTSFPVALQTKLQMIPRRRSHSKVVLRQILPPNIYNVPYRASRNMEISGEIRISAPKRDIEKIIAFSGIFDLSTRSGV</sequence>
<protein>
    <submittedName>
        <fullName evidence="1">Uncharacterized protein</fullName>
    </submittedName>
</protein>
<dbReference type="AlphaFoldDB" id="A0A4Y2NKF4"/>
<evidence type="ECO:0000313" key="1">
    <source>
        <dbReference type="EMBL" id="GBN39159.1"/>
    </source>
</evidence>
<keyword evidence="2" id="KW-1185">Reference proteome</keyword>
<proteinExistence type="predicted"/>
<gene>
    <name evidence="1" type="ORF">AVEN_117841_1</name>
</gene>
<name>A0A4Y2NKF4_ARAVE</name>
<dbReference type="EMBL" id="BGPR01009298">
    <property type="protein sequence ID" value="GBN39159.1"/>
    <property type="molecule type" value="Genomic_DNA"/>
</dbReference>
<comment type="caution">
    <text evidence="1">The sequence shown here is derived from an EMBL/GenBank/DDBJ whole genome shotgun (WGS) entry which is preliminary data.</text>
</comment>
<evidence type="ECO:0000313" key="2">
    <source>
        <dbReference type="Proteomes" id="UP000499080"/>
    </source>
</evidence>
<accession>A0A4Y2NKF4</accession>
<reference evidence="1 2" key="1">
    <citation type="journal article" date="2019" name="Sci. Rep.">
        <title>Orb-weaving spider Araneus ventricosus genome elucidates the spidroin gene catalogue.</title>
        <authorList>
            <person name="Kono N."/>
            <person name="Nakamura H."/>
            <person name="Ohtoshi R."/>
            <person name="Moran D.A.P."/>
            <person name="Shinohara A."/>
            <person name="Yoshida Y."/>
            <person name="Fujiwara M."/>
            <person name="Mori M."/>
            <person name="Tomita M."/>
            <person name="Arakawa K."/>
        </authorList>
    </citation>
    <scope>NUCLEOTIDE SEQUENCE [LARGE SCALE GENOMIC DNA]</scope>
</reference>
<dbReference type="Proteomes" id="UP000499080">
    <property type="component" value="Unassembled WGS sequence"/>
</dbReference>